<reference evidence="3 4" key="1">
    <citation type="journal article" date="2015" name="ISME J.">
        <title>Genomic and phenotypic differentiation among Methanosarcina mazei populations from Columbia River sediment.</title>
        <authorList>
            <person name="Youngblut N.D."/>
            <person name="Wirth J.S."/>
            <person name="Henriksen J.R."/>
            <person name="Smith M."/>
            <person name="Simon H."/>
            <person name="Metcalf W.W."/>
            <person name="Whitaker R.J."/>
        </authorList>
    </citation>
    <scope>NUCLEOTIDE SEQUENCE [LARGE SCALE GENOMIC DNA]</scope>
    <source>
        <strain evidence="3 4">2.F.T.0.2</strain>
    </source>
</reference>
<dbReference type="PANTHER" id="PTHR33393:SF11">
    <property type="entry name" value="POLYGLUTAMINE SYNTHESIS ACCESSORY PROTEIN RV0574C-RELATED"/>
    <property type="match status" value="1"/>
</dbReference>
<feature type="domain" description="Capsule synthesis protein CapA" evidence="2">
    <location>
        <begin position="18"/>
        <end position="257"/>
    </location>
</feature>
<evidence type="ECO:0000256" key="1">
    <source>
        <dbReference type="ARBA" id="ARBA00005662"/>
    </source>
</evidence>
<comment type="caution">
    <text evidence="3">The sequence shown here is derived from an EMBL/GenBank/DDBJ whole genome shotgun (WGS) entry which is preliminary data.</text>
</comment>
<organism evidence="3 4">
    <name type="scientific">Methanosarcina mazei</name>
    <name type="common">Methanosarcina frisia</name>
    <dbReference type="NCBI Taxonomy" id="2209"/>
    <lineage>
        <taxon>Archaea</taxon>
        <taxon>Methanobacteriati</taxon>
        <taxon>Methanobacteriota</taxon>
        <taxon>Stenosarchaea group</taxon>
        <taxon>Methanomicrobia</taxon>
        <taxon>Methanosarcinales</taxon>
        <taxon>Methanosarcinaceae</taxon>
        <taxon>Methanosarcina</taxon>
    </lineage>
</organism>
<protein>
    <recommendedName>
        <fullName evidence="2">Capsule synthesis protein CapA domain-containing protein</fullName>
    </recommendedName>
</protein>
<comment type="similarity">
    <text evidence="1">Belongs to the CapA family.</text>
</comment>
<dbReference type="Proteomes" id="UP000034597">
    <property type="component" value="Unassembled WGS sequence"/>
</dbReference>
<dbReference type="SUPFAM" id="SSF56300">
    <property type="entry name" value="Metallo-dependent phosphatases"/>
    <property type="match status" value="1"/>
</dbReference>
<dbReference type="InterPro" id="IPR019079">
    <property type="entry name" value="Capsule_synth_CapA"/>
</dbReference>
<accession>A0A0F8C6Y0</accession>
<evidence type="ECO:0000313" key="4">
    <source>
        <dbReference type="Proteomes" id="UP000034597"/>
    </source>
</evidence>
<dbReference type="Pfam" id="PF09587">
    <property type="entry name" value="PGA_cap"/>
    <property type="match status" value="1"/>
</dbReference>
<dbReference type="CDD" id="cd07381">
    <property type="entry name" value="MPP_CapA"/>
    <property type="match status" value="1"/>
</dbReference>
<gene>
    <name evidence="3" type="ORF">DU40_17840</name>
</gene>
<sequence length="367" mass="41414">MSNFTDIPEVLSDPTEVTLMAVGDIMLGDSPICVGHGLTEIINKKGSEFLFGDVSTILNKGDIVFGNLECVLSDIDVDQSDLKSVQLRGAESSVTGLVYAGFNVLSLANNHILEHGENSLLRTKEVLSNCGIYSIGVSESKEKSRESFTLNINNLSVSFLSYCLVKDSTAYCSVDDPSEIIKDIQKIKDKVDILIVSLHWGDEFVRKPSSKQVQFAHEMIDSGANIILGHHPHVLQGLEAYKNGIVVYSLGNFVFDMRQKKMRESMIFSCRLAKSGVIDYEIIPVLIENFKPSILNGPEKDNLLFQITNEFPTVIPQKTYDQEINKCIKQYRKDLISYLIFNFYKYKPIYLWQIFVASFKRNFLKYI</sequence>
<dbReference type="AlphaFoldDB" id="A0A0F8C6Y0"/>
<dbReference type="Gene3D" id="3.60.21.10">
    <property type="match status" value="1"/>
</dbReference>
<evidence type="ECO:0000313" key="3">
    <source>
        <dbReference type="EMBL" id="KKG00524.1"/>
    </source>
</evidence>
<name>A0A0F8C6Y0_METMZ</name>
<dbReference type="InterPro" id="IPR029052">
    <property type="entry name" value="Metallo-depent_PP-like"/>
</dbReference>
<dbReference type="EMBL" id="JJOT01000097">
    <property type="protein sequence ID" value="KKG00524.1"/>
    <property type="molecule type" value="Genomic_DNA"/>
</dbReference>
<dbReference type="RefSeq" id="WP_052735564.1">
    <property type="nucleotide sequence ID" value="NZ_JJOT01000097.1"/>
</dbReference>
<evidence type="ECO:0000259" key="2">
    <source>
        <dbReference type="SMART" id="SM00854"/>
    </source>
</evidence>
<dbReference type="PANTHER" id="PTHR33393">
    <property type="entry name" value="POLYGLUTAMINE SYNTHESIS ACCESSORY PROTEIN RV0574C-RELATED"/>
    <property type="match status" value="1"/>
</dbReference>
<dbReference type="InterPro" id="IPR052169">
    <property type="entry name" value="CW_Biosynth-Accessory"/>
</dbReference>
<proteinExistence type="inferred from homology"/>
<dbReference type="SMART" id="SM00854">
    <property type="entry name" value="PGA_cap"/>
    <property type="match status" value="1"/>
</dbReference>
<dbReference type="PATRIC" id="fig|2209.60.peg.3825"/>